<dbReference type="AlphaFoldDB" id="A0A4R2IJN8"/>
<sequence>MPVVTERLTAVMAAGLDELVADDHRIRLPTQAARRWDIPGHGQIALSRWGLPVDQLLVPGFQSETHPILVPNVAGENERRVIAPHQRLYVIGRWGRHESAAKIGAVAGDGRVLALWDSPLAVDDVHPDLAEHYRDLYRPAVEFVNSSVAQFVECCWRWRAAVEVLVADLEAYDPTWPTEAALAHCDLHESGKQIVMDQFRQIDPGIDGPATIWGETVLDELV</sequence>
<protein>
    <submittedName>
        <fullName evidence="1">SUKH-4 immunity protein of toxin-antitoxin system</fullName>
    </submittedName>
</protein>
<gene>
    <name evidence="1" type="ORF">EV192_12165</name>
</gene>
<name>A0A4R2IJN8_9PSEU</name>
<dbReference type="Proteomes" id="UP000295680">
    <property type="component" value="Unassembled WGS sequence"/>
</dbReference>
<accession>A0A4R2IJN8</accession>
<organism evidence="1 2">
    <name type="scientific">Actinocrispum wychmicini</name>
    <dbReference type="NCBI Taxonomy" id="1213861"/>
    <lineage>
        <taxon>Bacteria</taxon>
        <taxon>Bacillati</taxon>
        <taxon>Actinomycetota</taxon>
        <taxon>Actinomycetes</taxon>
        <taxon>Pseudonocardiales</taxon>
        <taxon>Pseudonocardiaceae</taxon>
        <taxon>Actinocrispum</taxon>
    </lineage>
</organism>
<comment type="caution">
    <text evidence="1">The sequence shown here is derived from an EMBL/GenBank/DDBJ whole genome shotgun (WGS) entry which is preliminary data.</text>
</comment>
<dbReference type="InterPro" id="IPR025851">
    <property type="entry name" value="SUKH-4"/>
</dbReference>
<dbReference type="Pfam" id="PF14435">
    <property type="entry name" value="SUKH-4"/>
    <property type="match status" value="1"/>
</dbReference>
<evidence type="ECO:0000313" key="1">
    <source>
        <dbReference type="EMBL" id="TCO45301.1"/>
    </source>
</evidence>
<proteinExistence type="predicted"/>
<keyword evidence="2" id="KW-1185">Reference proteome</keyword>
<dbReference type="EMBL" id="SLWS01000021">
    <property type="protein sequence ID" value="TCO45301.1"/>
    <property type="molecule type" value="Genomic_DNA"/>
</dbReference>
<evidence type="ECO:0000313" key="2">
    <source>
        <dbReference type="Proteomes" id="UP000295680"/>
    </source>
</evidence>
<reference evidence="1 2" key="1">
    <citation type="submission" date="2019-03" db="EMBL/GenBank/DDBJ databases">
        <title>Genomic Encyclopedia of Type Strains, Phase IV (KMG-IV): sequencing the most valuable type-strain genomes for metagenomic binning, comparative biology and taxonomic classification.</title>
        <authorList>
            <person name="Goeker M."/>
        </authorList>
    </citation>
    <scope>NUCLEOTIDE SEQUENCE [LARGE SCALE GENOMIC DNA]</scope>
    <source>
        <strain evidence="1 2">DSM 45934</strain>
    </source>
</reference>